<dbReference type="SUPFAM" id="SSF48452">
    <property type="entry name" value="TPR-like"/>
    <property type="match status" value="1"/>
</dbReference>
<feature type="repeat" description="TPR" evidence="3">
    <location>
        <begin position="598"/>
        <end position="631"/>
    </location>
</feature>
<proteinExistence type="predicted"/>
<evidence type="ECO:0000259" key="5">
    <source>
        <dbReference type="SMART" id="SM00460"/>
    </source>
</evidence>
<dbReference type="InterPro" id="IPR019734">
    <property type="entry name" value="TPR_rpt"/>
</dbReference>
<dbReference type="PANTHER" id="PTHR44943:SF4">
    <property type="entry name" value="TPR REPEAT-CONTAINING PROTEIN MJ0798"/>
    <property type="match status" value="1"/>
</dbReference>
<name>A0A4Q7P2H9_9FLAO</name>
<feature type="domain" description="Transglutaminase-like" evidence="5">
    <location>
        <begin position="931"/>
        <end position="999"/>
    </location>
</feature>
<evidence type="ECO:0000256" key="1">
    <source>
        <dbReference type="ARBA" id="ARBA00022737"/>
    </source>
</evidence>
<dbReference type="SUPFAM" id="SSF54001">
    <property type="entry name" value="Cysteine proteinases"/>
    <property type="match status" value="1"/>
</dbReference>
<dbReference type="AlphaFoldDB" id="A0A4Q7P2H9"/>
<dbReference type="Gene3D" id="3.10.620.30">
    <property type="match status" value="1"/>
</dbReference>
<comment type="caution">
    <text evidence="6">The sequence shown here is derived from an EMBL/GenBank/DDBJ whole genome shotgun (WGS) entry which is preliminary data.</text>
</comment>
<protein>
    <submittedName>
        <fullName evidence="6">Uncharacterized protein DUF3857</fullName>
    </submittedName>
</protein>
<keyword evidence="1" id="KW-0677">Repeat</keyword>
<feature type="signal peptide" evidence="4">
    <location>
        <begin position="1"/>
        <end position="20"/>
    </location>
</feature>
<accession>A0A4Q7P2H9</accession>
<evidence type="ECO:0000256" key="3">
    <source>
        <dbReference type="PROSITE-ProRule" id="PRU00339"/>
    </source>
</evidence>
<dbReference type="Pfam" id="PF01841">
    <property type="entry name" value="Transglut_core"/>
    <property type="match status" value="1"/>
</dbReference>
<sequence>MKNSYILFLLCLVLSSTLHSQHTDQKYWELLLQNKREAALENFTKNTAAKEELTLLLSHKLLRMENGIFAVEKDFIQQLSSFTDFEYYLYAFWNKPFVFSDYLESGFTKETKNRALAIDPSTIQDKTVKEALTYLKSIIARDANDWETYYALQQQMSAIKEWQFCGVFENLNKSGLDIPYPPESIAKSTPQFDTNGNGYVNWYNAPHSNTEGYQFFSNHSEYGHGVNYAQTFISNPNEQKVVLRIGNSGKFKLWLNDVEIYSNNKDVTTDLDAYNVAVNLPKGTNRLLIKNAESNSESYFMVRITDTLCNPITNLSYTTAYKEYNKSSVAQIDPKPLDHSIERFFKNKLAQNPNDFFHRYALILTYLRNSKFEEAKGLITPLQADYPKSSLLRNLLIICYQLEEEYTTVQELRKNMELDDENYYLSILYQFQDQSKLSHMDINELEEFLNKLANATDQYILKESAKILLSLRKSDRETAKKELTSIIKKAKEQQWIKMLTTYGTLYTIIHNDKQKEKELLEYITNNYLSYSTLLKLVKFYNKSGEEDKATALLQNFQNNIPGDNYALIDLIAQLQKHNQYKASLHYIELALQNYPYSSMLFKQKGDALLQLQKKNEALQAYKTALGFNSNNRSLRNKISDLTNEKDIIESYVTNDVYSYIEINRNKNISNNHGFTILLDEAVTLLYPESGGKSKHTYMYEITANAGVENFKEYDLGLTGGYSIVKSEIVKPNGSIVPAERSGSNFVFNGLSVGDVVLISYESYFGGSGRFYRDFVDYYQFDSFHPCLKTKYILIAPQDKKIKYKVTNGELSFTKEQEGDQLIYQWSLDNSSTLSQQEYFMPQDVDIARYLHISTIESWNEIAFWYSDLVRSQMESNPTVEKTFASIFPSGIKNLSKNEIAKRIYYYIMDNFNYSYVSFRQSGYIPQKPSKTISSKLGDCKDFSTLFVTLAEKAGLDANLVLILTSDNGEQSLVLPSQNFNHCIVKVKLDQGDQFLELTDKNLPYKSLPVSLENATALEIPFMTTNNKDTYELFKLNKINKTPSVYKNNVNMMVNTDKQKIEVSSSFEGAITSYYKGVFAEPNYDVVKKTIFENFSNTLGSQIKIDTIYNINKDIKQSNLKFSTAITANEKINKIGKTKIIQIPNISSAYSTHIINEEERKYPIVYNKYENVDRYITEYDIYIEKSQRFTEIPKNQSLSFKKHHYSINYELVNDNHLKVMINAVTDKENILPQEYPEFKSFVSAVLEAKEAFIGYE</sequence>
<dbReference type="Proteomes" id="UP000292262">
    <property type="component" value="Unassembled WGS sequence"/>
</dbReference>
<dbReference type="InterPro" id="IPR051685">
    <property type="entry name" value="Ycf3/AcsC/BcsC/TPR_MFPF"/>
</dbReference>
<dbReference type="InterPro" id="IPR011990">
    <property type="entry name" value="TPR-like_helical_dom_sf"/>
</dbReference>
<evidence type="ECO:0000256" key="2">
    <source>
        <dbReference type="ARBA" id="ARBA00022803"/>
    </source>
</evidence>
<dbReference type="InterPro" id="IPR002931">
    <property type="entry name" value="Transglutaminase-like"/>
</dbReference>
<dbReference type="Gene3D" id="1.25.40.10">
    <property type="entry name" value="Tetratricopeptide repeat domain"/>
    <property type="match status" value="1"/>
</dbReference>
<keyword evidence="7" id="KW-1185">Reference proteome</keyword>
<dbReference type="RefSeq" id="WP_130287074.1">
    <property type="nucleotide sequence ID" value="NZ_SGXE01000002.1"/>
</dbReference>
<evidence type="ECO:0000256" key="4">
    <source>
        <dbReference type="SAM" id="SignalP"/>
    </source>
</evidence>
<dbReference type="InterPro" id="IPR024618">
    <property type="entry name" value="DUF3857"/>
</dbReference>
<dbReference type="SMART" id="SM00460">
    <property type="entry name" value="TGc"/>
    <property type="match status" value="1"/>
</dbReference>
<feature type="chain" id="PRO_5020338323" evidence="4">
    <location>
        <begin position="21"/>
        <end position="1255"/>
    </location>
</feature>
<reference evidence="6 7" key="1">
    <citation type="submission" date="2019-02" db="EMBL/GenBank/DDBJ databases">
        <title>Genomic Encyclopedia of Type Strains, Phase IV (KMG-IV): sequencing the most valuable type-strain genomes for metagenomic binning, comparative biology and taxonomic classification.</title>
        <authorList>
            <person name="Goeker M."/>
        </authorList>
    </citation>
    <scope>NUCLEOTIDE SEQUENCE [LARGE SCALE GENOMIC DNA]</scope>
    <source>
        <strain evidence="6 7">DSM 17196</strain>
    </source>
</reference>
<evidence type="ECO:0000313" key="7">
    <source>
        <dbReference type="Proteomes" id="UP000292262"/>
    </source>
</evidence>
<keyword evidence="4" id="KW-0732">Signal</keyword>
<dbReference type="PANTHER" id="PTHR44943">
    <property type="entry name" value="CELLULOSE SYNTHASE OPERON PROTEIN C"/>
    <property type="match status" value="1"/>
</dbReference>
<dbReference type="OrthoDB" id="98874at2"/>
<dbReference type="EMBL" id="SGXE01000002">
    <property type="protein sequence ID" value="RZS93974.1"/>
    <property type="molecule type" value="Genomic_DNA"/>
</dbReference>
<keyword evidence="2 3" id="KW-0802">TPR repeat</keyword>
<dbReference type="InterPro" id="IPR038765">
    <property type="entry name" value="Papain-like_cys_pep_sf"/>
</dbReference>
<gene>
    <name evidence="6" type="ORF">EV197_2556</name>
</gene>
<organism evidence="6 7">
    <name type="scientific">Aquimarina brevivitae</name>
    <dbReference type="NCBI Taxonomy" id="323412"/>
    <lineage>
        <taxon>Bacteria</taxon>
        <taxon>Pseudomonadati</taxon>
        <taxon>Bacteroidota</taxon>
        <taxon>Flavobacteriia</taxon>
        <taxon>Flavobacteriales</taxon>
        <taxon>Flavobacteriaceae</taxon>
        <taxon>Aquimarina</taxon>
    </lineage>
</organism>
<evidence type="ECO:0000313" key="6">
    <source>
        <dbReference type="EMBL" id="RZS93974.1"/>
    </source>
</evidence>
<dbReference type="PROSITE" id="PS50005">
    <property type="entry name" value="TPR"/>
    <property type="match status" value="1"/>
</dbReference>
<dbReference type="Pfam" id="PF12969">
    <property type="entry name" value="DUF3857"/>
    <property type="match status" value="1"/>
</dbReference>
<dbReference type="Gene3D" id="2.60.40.3140">
    <property type="match status" value="1"/>
</dbReference>